<name>A0AAN4W0W8_9BACT</name>
<dbReference type="Pfam" id="PF13557">
    <property type="entry name" value="Phenol_MetA_deg"/>
    <property type="match status" value="1"/>
</dbReference>
<organism evidence="1 2">
    <name type="scientific">Persicobacter diffluens</name>
    <dbReference type="NCBI Taxonomy" id="981"/>
    <lineage>
        <taxon>Bacteria</taxon>
        <taxon>Pseudomonadati</taxon>
        <taxon>Bacteroidota</taxon>
        <taxon>Cytophagia</taxon>
        <taxon>Cytophagales</taxon>
        <taxon>Persicobacteraceae</taxon>
        <taxon>Persicobacter</taxon>
    </lineage>
</organism>
<keyword evidence="2" id="KW-1185">Reference proteome</keyword>
<dbReference type="Proteomes" id="UP001310022">
    <property type="component" value="Unassembled WGS sequence"/>
</dbReference>
<dbReference type="InterPro" id="IPR025737">
    <property type="entry name" value="FApF"/>
</dbReference>
<dbReference type="EMBL" id="BQKE01000002">
    <property type="protein sequence ID" value="GJM63323.1"/>
    <property type="molecule type" value="Genomic_DNA"/>
</dbReference>
<dbReference type="AlphaFoldDB" id="A0AAN4W0W8"/>
<reference evidence="1 2" key="1">
    <citation type="submission" date="2021-12" db="EMBL/GenBank/DDBJ databases">
        <title>Genome sequencing of bacteria with rrn-lacking chromosome and rrn-plasmid.</title>
        <authorList>
            <person name="Anda M."/>
            <person name="Iwasaki W."/>
        </authorList>
    </citation>
    <scope>NUCLEOTIDE SEQUENCE [LARGE SCALE GENOMIC DNA]</scope>
    <source>
        <strain evidence="1 2">NBRC 15940</strain>
    </source>
</reference>
<proteinExistence type="predicted"/>
<evidence type="ECO:0000313" key="1">
    <source>
        <dbReference type="EMBL" id="GJM63323.1"/>
    </source>
</evidence>
<accession>A0AAN4W0W8</accession>
<evidence type="ECO:0000313" key="2">
    <source>
        <dbReference type="Proteomes" id="UP001310022"/>
    </source>
</evidence>
<gene>
    <name evidence="1" type="ORF">PEDI_38750</name>
</gene>
<comment type="caution">
    <text evidence="1">The sequence shown here is derived from an EMBL/GenBank/DDBJ whole genome shotgun (WGS) entry which is preliminary data.</text>
</comment>
<protein>
    <submittedName>
        <fullName evidence="1">Uncharacterized protein</fullName>
    </submittedName>
</protein>
<sequence length="108" mass="12332">MNTYQLSSRQAGTGITAGNTNTFEWGLGVTFEKRFNVGLVGFHQYQTTAQKGGPEVLRKMFHQQHGIGWGMSYATTEKFSFAIRSYWEMMAAYRPQGNAFRLIVNYNF</sequence>